<evidence type="ECO:0000256" key="1">
    <source>
        <dbReference type="ARBA" id="ARBA00004123"/>
    </source>
</evidence>
<dbReference type="InterPro" id="IPR019340">
    <property type="entry name" value="Histone_AcTrfase_su3"/>
</dbReference>
<dbReference type="Proteomes" id="UP000045706">
    <property type="component" value="Unassembled WGS sequence"/>
</dbReference>
<dbReference type="EMBL" id="CVQI01008713">
    <property type="protein sequence ID" value="CRK18160.1"/>
    <property type="molecule type" value="Genomic_DNA"/>
</dbReference>
<feature type="compositionally biased region" description="Acidic residues" evidence="6">
    <location>
        <begin position="22"/>
        <end position="39"/>
    </location>
</feature>
<dbReference type="GO" id="GO:0003713">
    <property type="term" value="F:transcription coactivator activity"/>
    <property type="evidence" value="ECO:0007669"/>
    <property type="project" value="TreeGrafter"/>
</dbReference>
<evidence type="ECO:0000313" key="8">
    <source>
        <dbReference type="Proteomes" id="UP000045706"/>
    </source>
</evidence>
<proteinExistence type="inferred from homology"/>
<evidence type="ECO:0000256" key="6">
    <source>
        <dbReference type="SAM" id="MobiDB-lite"/>
    </source>
</evidence>
<name>A0A0G4L8V9_VERLO</name>
<keyword evidence="3" id="KW-0805">Transcription regulation</keyword>
<dbReference type="AlphaFoldDB" id="A0A0G4L8V9"/>
<comment type="subcellular location">
    <subcellularLocation>
        <location evidence="1">Nucleus</location>
    </subcellularLocation>
</comment>
<keyword evidence="5" id="KW-0539">Nucleus</keyword>
<protein>
    <submittedName>
        <fullName evidence="7">Uncharacterized protein</fullName>
    </submittedName>
</protein>
<dbReference type="PANTHER" id="PTHR13556:SF2">
    <property type="entry name" value="TRANSCRIPTIONAL ADAPTER 3"/>
    <property type="match status" value="1"/>
</dbReference>
<comment type="similarity">
    <text evidence="2">Belongs to the NGG1 family.</text>
</comment>
<dbReference type="GO" id="GO:0005634">
    <property type="term" value="C:nucleus"/>
    <property type="evidence" value="ECO:0007669"/>
    <property type="project" value="UniProtKB-SubCell"/>
</dbReference>
<evidence type="ECO:0000256" key="2">
    <source>
        <dbReference type="ARBA" id="ARBA00005330"/>
    </source>
</evidence>
<sequence>MDVDDKKKSKKKKDEKEKKEDEAVEDEEEEEESSSEDEGAPPRRDLPAAHTFGDDPSTFPDPTVYEIREAKPAIMSEDELKEIYSVAVYPKHDLAELELIAGDPPDKDFSNAKPSNQISFSTFSAYIEPYFRPFTEEDLGFLRERGDRVAPFHMPKRGKRHYTEIWAEEDGAMQVDSPSKREKLAPNVPRGTIDVMDDEVGETDKLSVGPLLSRLMSPGSKRTDVPAGMARRKP</sequence>
<dbReference type="GO" id="GO:0000124">
    <property type="term" value="C:SAGA complex"/>
    <property type="evidence" value="ECO:0007669"/>
    <property type="project" value="TreeGrafter"/>
</dbReference>
<dbReference type="PANTHER" id="PTHR13556">
    <property type="entry name" value="TRANSCRIPTIONAL ADAPTER 3-RELATED"/>
    <property type="match status" value="1"/>
</dbReference>
<evidence type="ECO:0000256" key="3">
    <source>
        <dbReference type="ARBA" id="ARBA00023015"/>
    </source>
</evidence>
<accession>A0A0G4L8V9</accession>
<feature type="compositionally biased region" description="Basic and acidic residues" evidence="6">
    <location>
        <begin position="1"/>
        <end position="21"/>
    </location>
</feature>
<evidence type="ECO:0000256" key="4">
    <source>
        <dbReference type="ARBA" id="ARBA00023163"/>
    </source>
</evidence>
<keyword evidence="4" id="KW-0804">Transcription</keyword>
<feature type="region of interest" description="Disordered" evidence="6">
    <location>
        <begin position="1"/>
        <end position="63"/>
    </location>
</feature>
<organism evidence="7 8">
    <name type="scientific">Verticillium longisporum</name>
    <name type="common">Verticillium dahliae var. longisporum</name>
    <dbReference type="NCBI Taxonomy" id="100787"/>
    <lineage>
        <taxon>Eukaryota</taxon>
        <taxon>Fungi</taxon>
        <taxon>Dikarya</taxon>
        <taxon>Ascomycota</taxon>
        <taxon>Pezizomycotina</taxon>
        <taxon>Sordariomycetes</taxon>
        <taxon>Hypocreomycetidae</taxon>
        <taxon>Glomerellales</taxon>
        <taxon>Plectosphaerellaceae</taxon>
        <taxon>Verticillium</taxon>
    </lineage>
</organism>
<feature type="region of interest" description="Disordered" evidence="6">
    <location>
        <begin position="212"/>
        <end position="234"/>
    </location>
</feature>
<dbReference type="GO" id="GO:0006357">
    <property type="term" value="P:regulation of transcription by RNA polymerase II"/>
    <property type="evidence" value="ECO:0007669"/>
    <property type="project" value="TreeGrafter"/>
</dbReference>
<gene>
    <name evidence="7" type="ORF">BN1723_017630</name>
</gene>
<reference evidence="8" key="1">
    <citation type="submission" date="2015-05" db="EMBL/GenBank/DDBJ databases">
        <authorList>
            <person name="Fogelqvist Johan"/>
        </authorList>
    </citation>
    <scope>NUCLEOTIDE SEQUENCE [LARGE SCALE GENOMIC DNA]</scope>
</reference>
<evidence type="ECO:0000313" key="7">
    <source>
        <dbReference type="EMBL" id="CRK18160.1"/>
    </source>
</evidence>
<feature type="non-terminal residue" evidence="7">
    <location>
        <position position="234"/>
    </location>
</feature>
<evidence type="ECO:0000256" key="5">
    <source>
        <dbReference type="ARBA" id="ARBA00023242"/>
    </source>
</evidence>